<dbReference type="Gene3D" id="1.10.510.10">
    <property type="entry name" value="Transferase(Phosphotransferase) domain 1"/>
    <property type="match status" value="1"/>
</dbReference>
<feature type="domain" description="Protein kinase" evidence="2">
    <location>
        <begin position="30"/>
        <end position="285"/>
    </location>
</feature>
<evidence type="ECO:0000313" key="4">
    <source>
        <dbReference type="Proteomes" id="UP000315522"/>
    </source>
</evidence>
<comment type="caution">
    <text evidence="3">The sequence shown here is derived from an EMBL/GenBank/DDBJ whole genome shotgun (WGS) entry which is preliminary data.</text>
</comment>
<keyword evidence="3" id="KW-0418">Kinase</keyword>
<dbReference type="GO" id="GO:0004674">
    <property type="term" value="F:protein serine/threonine kinase activity"/>
    <property type="evidence" value="ECO:0007669"/>
    <property type="project" value="TreeGrafter"/>
</dbReference>
<dbReference type="Proteomes" id="UP000315522">
    <property type="component" value="Unassembled WGS sequence"/>
</dbReference>
<organism evidence="3 4">
    <name type="scientific">Lachnellula willkommii</name>
    <dbReference type="NCBI Taxonomy" id="215461"/>
    <lineage>
        <taxon>Eukaryota</taxon>
        <taxon>Fungi</taxon>
        <taxon>Dikarya</taxon>
        <taxon>Ascomycota</taxon>
        <taxon>Pezizomycotina</taxon>
        <taxon>Leotiomycetes</taxon>
        <taxon>Helotiales</taxon>
        <taxon>Lachnaceae</taxon>
        <taxon>Lachnellula</taxon>
    </lineage>
</organism>
<reference evidence="3 4" key="1">
    <citation type="submission" date="2018-05" db="EMBL/GenBank/DDBJ databases">
        <title>Genome sequencing and assembly of the regulated plant pathogen Lachnellula willkommii and related sister species for the development of diagnostic species identification markers.</title>
        <authorList>
            <person name="Giroux E."/>
            <person name="Bilodeau G."/>
        </authorList>
    </citation>
    <scope>NUCLEOTIDE SEQUENCE [LARGE SCALE GENOMIC DNA]</scope>
    <source>
        <strain evidence="3 4">CBS 172.35</strain>
    </source>
</reference>
<feature type="chain" id="PRO_5021814602" evidence="1">
    <location>
        <begin position="24"/>
        <end position="285"/>
    </location>
</feature>
<dbReference type="InterPro" id="IPR011009">
    <property type="entry name" value="Kinase-like_dom_sf"/>
</dbReference>
<gene>
    <name evidence="3" type="primary">PRKAA1</name>
    <name evidence="3" type="ORF">LAWI1_G008331</name>
</gene>
<keyword evidence="1" id="KW-0732">Signal</keyword>
<dbReference type="GO" id="GO:0005524">
    <property type="term" value="F:ATP binding"/>
    <property type="evidence" value="ECO:0007669"/>
    <property type="project" value="InterPro"/>
</dbReference>
<evidence type="ECO:0000256" key="1">
    <source>
        <dbReference type="SAM" id="SignalP"/>
    </source>
</evidence>
<keyword evidence="3" id="KW-0808">Transferase</keyword>
<accession>A0A559M0B1</accession>
<evidence type="ECO:0000259" key="2">
    <source>
        <dbReference type="PROSITE" id="PS50011"/>
    </source>
</evidence>
<evidence type="ECO:0000313" key="3">
    <source>
        <dbReference type="EMBL" id="TVY86390.1"/>
    </source>
</evidence>
<dbReference type="EMBL" id="QGML01003650">
    <property type="protein sequence ID" value="TVY86390.1"/>
    <property type="molecule type" value="Genomic_DNA"/>
</dbReference>
<dbReference type="InterPro" id="IPR000719">
    <property type="entry name" value="Prot_kinase_dom"/>
</dbReference>
<sequence>MVERVSWPNILSFLSAVLILTTTFEMSIQVPNITPTIQGGEGGVYYAKGQFLDSGASGILEILPCSNIVKSPWPGQFEKDSRRDLMIEYKIYCKLGRHPRLIEIVGWNPQDCVLTMEYLRNGNLQAYMNRNDTVAEAQRLRWVQEAAEGVQLLHDADILHCDINPKNFLLDAQLGLKIADFGGSSLAGSRPSACSGPRFSLPDRWRDPPTVQDDLFALGSTVYFIITYQLPFPGLSEDEVEENYRNHKFPDVSGIVCGEFIKRCWTFQIASAREMYDFLQSIPLA</sequence>
<proteinExistence type="predicted"/>
<feature type="signal peptide" evidence="1">
    <location>
        <begin position="1"/>
        <end position="23"/>
    </location>
</feature>
<dbReference type="PANTHER" id="PTHR44329">
    <property type="entry name" value="SERINE/THREONINE-PROTEIN KINASE TNNI3K-RELATED"/>
    <property type="match status" value="1"/>
</dbReference>
<name>A0A559M0B1_9HELO</name>
<dbReference type="PROSITE" id="PS50011">
    <property type="entry name" value="PROTEIN_KINASE_DOM"/>
    <property type="match status" value="1"/>
</dbReference>
<keyword evidence="4" id="KW-1185">Reference proteome</keyword>
<dbReference type="Pfam" id="PF00069">
    <property type="entry name" value="Pkinase"/>
    <property type="match status" value="1"/>
</dbReference>
<dbReference type="AlphaFoldDB" id="A0A559M0B1"/>
<protein>
    <submittedName>
        <fullName evidence="3">5'-AMP-activated protein kinase catalytic subunit alpha</fullName>
    </submittedName>
</protein>
<dbReference type="SUPFAM" id="SSF56112">
    <property type="entry name" value="Protein kinase-like (PK-like)"/>
    <property type="match status" value="1"/>
</dbReference>
<dbReference type="InterPro" id="IPR051681">
    <property type="entry name" value="Ser/Thr_Kinases-Pseudokinases"/>
</dbReference>